<reference evidence="1 2" key="1">
    <citation type="submission" date="2021-06" db="EMBL/GenBank/DDBJ databases">
        <title>Caerostris extrusa draft genome.</title>
        <authorList>
            <person name="Kono N."/>
            <person name="Arakawa K."/>
        </authorList>
    </citation>
    <scope>NUCLEOTIDE SEQUENCE [LARGE SCALE GENOMIC DNA]</scope>
</reference>
<comment type="caution">
    <text evidence="1">The sequence shown here is derived from an EMBL/GenBank/DDBJ whole genome shotgun (WGS) entry which is preliminary data.</text>
</comment>
<sequence length="141" mass="16139">MGDIWDDFDIMEQVSLLKMGRHLRRRRHYGTSEAWGGDKRKEFGTALSQEKESFAPPFRARTAPGHSLLLDFVVMKGFRSFVHFLNRGLLSPERDCLPCHSPERNAPEFIKSFGWNRGVYCFENVALKGFVGSLIVNCDSI</sequence>
<keyword evidence="2" id="KW-1185">Reference proteome</keyword>
<evidence type="ECO:0000313" key="2">
    <source>
        <dbReference type="Proteomes" id="UP001054945"/>
    </source>
</evidence>
<organism evidence="1 2">
    <name type="scientific">Caerostris extrusa</name>
    <name type="common">Bark spider</name>
    <name type="synonym">Caerostris bankana</name>
    <dbReference type="NCBI Taxonomy" id="172846"/>
    <lineage>
        <taxon>Eukaryota</taxon>
        <taxon>Metazoa</taxon>
        <taxon>Ecdysozoa</taxon>
        <taxon>Arthropoda</taxon>
        <taxon>Chelicerata</taxon>
        <taxon>Arachnida</taxon>
        <taxon>Araneae</taxon>
        <taxon>Araneomorphae</taxon>
        <taxon>Entelegynae</taxon>
        <taxon>Araneoidea</taxon>
        <taxon>Araneidae</taxon>
        <taxon>Caerostris</taxon>
    </lineage>
</organism>
<protein>
    <submittedName>
        <fullName evidence="1">Uncharacterized protein</fullName>
    </submittedName>
</protein>
<dbReference type="AlphaFoldDB" id="A0AAV4PA43"/>
<dbReference type="EMBL" id="BPLR01021644">
    <property type="protein sequence ID" value="GIX92007.1"/>
    <property type="molecule type" value="Genomic_DNA"/>
</dbReference>
<dbReference type="Proteomes" id="UP001054945">
    <property type="component" value="Unassembled WGS sequence"/>
</dbReference>
<proteinExistence type="predicted"/>
<gene>
    <name evidence="1" type="ORF">CEXT_599421</name>
</gene>
<accession>A0AAV4PA43</accession>
<name>A0AAV4PA43_CAEEX</name>
<evidence type="ECO:0000313" key="1">
    <source>
        <dbReference type="EMBL" id="GIX92007.1"/>
    </source>
</evidence>